<proteinExistence type="predicted"/>
<sequence>MDKSLPKVIFLLDDEENSSYLNEMYGLSVHKDRSWEIMCLRQTKAQMQKIKLFRFTKMSLLVEDKKMNDYIKTNDGVVVFISDEKLKTQHKKIMTRLKELSKILDKHTPLFIYVFGNTALVQISKSIEATTPFRQVYRYEFYSVPTFNGSNNKMLEFSKLLTINNKDISHSKTLSDEELLEMFETKTLPINSWDHYGRLRVVYLSIKKKTFLDTINQKGWLCTHWKSYKKSIGHGNLWNFSLTRFWASIIYLIDEKGEYYSFDAFYEANPKLHRGSLFKEYYGEELFTDEAKNNWLPPTKQKITNILK</sequence>
<dbReference type="AlphaFoldDB" id="A0A6C0AC63"/>
<reference evidence="1" key="1">
    <citation type="journal article" date="2020" name="Nature">
        <title>Giant virus diversity and host interactions through global metagenomics.</title>
        <authorList>
            <person name="Schulz F."/>
            <person name="Roux S."/>
            <person name="Paez-Espino D."/>
            <person name="Jungbluth S."/>
            <person name="Walsh D.A."/>
            <person name="Denef V.J."/>
            <person name="McMahon K.D."/>
            <person name="Konstantinidis K.T."/>
            <person name="Eloe-Fadrosh E.A."/>
            <person name="Kyrpides N.C."/>
            <person name="Woyke T."/>
        </authorList>
    </citation>
    <scope>NUCLEOTIDE SEQUENCE</scope>
    <source>
        <strain evidence="1">GVMAG-S-1004661-13</strain>
    </source>
</reference>
<dbReference type="PROSITE" id="PS00018">
    <property type="entry name" value="EF_HAND_1"/>
    <property type="match status" value="1"/>
</dbReference>
<organism evidence="1">
    <name type="scientific">viral metagenome</name>
    <dbReference type="NCBI Taxonomy" id="1070528"/>
    <lineage>
        <taxon>unclassified sequences</taxon>
        <taxon>metagenomes</taxon>
        <taxon>organismal metagenomes</taxon>
    </lineage>
</organism>
<dbReference type="InterPro" id="IPR018247">
    <property type="entry name" value="EF_Hand_1_Ca_BS"/>
</dbReference>
<dbReference type="EMBL" id="MN740544">
    <property type="protein sequence ID" value="QHS77297.1"/>
    <property type="molecule type" value="Genomic_DNA"/>
</dbReference>
<protein>
    <submittedName>
        <fullName evidence="1">Uncharacterized protein</fullName>
    </submittedName>
</protein>
<accession>A0A6C0AC63</accession>
<name>A0A6C0AC63_9ZZZZ</name>
<evidence type="ECO:0000313" key="1">
    <source>
        <dbReference type="EMBL" id="QHS77297.1"/>
    </source>
</evidence>